<evidence type="ECO:0000256" key="10">
    <source>
        <dbReference type="HAMAP-Rule" id="MF_00186"/>
    </source>
</evidence>
<keyword evidence="5 10" id="KW-0418">Kinase</keyword>
<accession>A0A4U5WDP4</accession>
<reference evidence="14 15" key="1">
    <citation type="submission" date="2019-04" db="EMBL/GenBank/DDBJ databases">
        <title>Streptomyces lasaliensis sp. nov., an Actinomycete isolated from soil which produces the polyether antibiotic lasalocid.</title>
        <authorList>
            <person name="Erwin G."/>
            <person name="Haber C."/>
        </authorList>
    </citation>
    <scope>NUCLEOTIDE SEQUENCE [LARGE SCALE GENOMIC DNA]</scope>
    <source>
        <strain evidence="14 15">X-537</strain>
    </source>
</reference>
<feature type="binding site" evidence="10">
    <location>
        <position position="86"/>
    </location>
    <ligand>
        <name>sn-glycerol 3-phosphate</name>
        <dbReference type="ChEBI" id="CHEBI:57597"/>
    </ligand>
</feature>
<feature type="binding site" evidence="10">
    <location>
        <position position="248"/>
    </location>
    <ligand>
        <name>glycerol</name>
        <dbReference type="ChEBI" id="CHEBI:17754"/>
    </ligand>
</feature>
<feature type="binding site" evidence="10">
    <location>
        <position position="20"/>
    </location>
    <ligand>
        <name>ADP</name>
        <dbReference type="ChEBI" id="CHEBI:456216"/>
    </ligand>
</feature>
<keyword evidence="6 10" id="KW-0319">Glycerol metabolism</keyword>
<dbReference type="NCBIfam" id="TIGR01311">
    <property type="entry name" value="glycerol_kin"/>
    <property type="match status" value="1"/>
</dbReference>
<dbReference type="FunFam" id="3.30.420.40:FF:000007">
    <property type="entry name" value="Glycerol kinase"/>
    <property type="match status" value="1"/>
</dbReference>
<dbReference type="PROSITE" id="PS00445">
    <property type="entry name" value="FGGY_KINASES_2"/>
    <property type="match status" value="1"/>
</dbReference>
<evidence type="ECO:0000256" key="6">
    <source>
        <dbReference type="ARBA" id="ARBA00022798"/>
    </source>
</evidence>
<evidence type="ECO:0000259" key="12">
    <source>
        <dbReference type="Pfam" id="PF00370"/>
    </source>
</evidence>
<feature type="binding site" evidence="10">
    <location>
        <position position="16"/>
    </location>
    <ligand>
        <name>ATP</name>
        <dbReference type="ChEBI" id="CHEBI:30616"/>
    </ligand>
</feature>
<proteinExistence type="inferred from homology"/>
<dbReference type="EC" id="2.7.1.30" evidence="10"/>
<organism evidence="14 15">
    <name type="scientific">Streptomyces lasalocidi</name>
    <name type="common">Streptomyces lasaliensis</name>
    <dbReference type="NCBI Taxonomy" id="324833"/>
    <lineage>
        <taxon>Bacteria</taxon>
        <taxon>Bacillati</taxon>
        <taxon>Actinomycetota</taxon>
        <taxon>Actinomycetes</taxon>
        <taxon>Kitasatosporales</taxon>
        <taxon>Streptomycetaceae</taxon>
        <taxon>Streptomyces</taxon>
    </lineage>
</organism>
<keyword evidence="4 10" id="KW-0547">Nucleotide-binding</keyword>
<feature type="binding site" evidence="10">
    <location>
        <position position="138"/>
    </location>
    <ligand>
        <name>sn-glycerol 3-phosphate</name>
        <dbReference type="ChEBI" id="CHEBI:57597"/>
    </ligand>
</feature>
<dbReference type="InterPro" id="IPR018484">
    <property type="entry name" value="FGGY_N"/>
</dbReference>
<dbReference type="PANTHER" id="PTHR10196">
    <property type="entry name" value="SUGAR KINASE"/>
    <property type="match status" value="1"/>
</dbReference>
<comment type="activity regulation">
    <text evidence="10">Inhibited by fructose 1,6-bisphosphate (FBP).</text>
</comment>
<feature type="binding site" evidence="10">
    <location>
        <position position="270"/>
    </location>
    <ligand>
        <name>ADP</name>
        <dbReference type="ChEBI" id="CHEBI:456216"/>
    </ligand>
</feature>
<comment type="function">
    <text evidence="9 10">Key enzyme in the regulation of glycerol uptake and metabolism. Catalyzes the phosphorylation of glycerol to yield sn-glycerol 3-phosphate.</text>
</comment>
<dbReference type="InterPro" id="IPR005999">
    <property type="entry name" value="Glycerol_kin"/>
</dbReference>
<evidence type="ECO:0000313" key="15">
    <source>
        <dbReference type="Proteomes" id="UP000305929"/>
    </source>
</evidence>
<name>A0A4U5WDP4_STRLS</name>
<feature type="binding site" evidence="10">
    <location>
        <position position="419"/>
    </location>
    <ligand>
        <name>ADP</name>
        <dbReference type="ChEBI" id="CHEBI:456216"/>
    </ligand>
</feature>
<dbReference type="GO" id="GO:0006072">
    <property type="term" value="P:glycerol-3-phosphate metabolic process"/>
    <property type="evidence" value="ECO:0007669"/>
    <property type="project" value="InterPro"/>
</dbReference>
<feature type="binding site" evidence="10">
    <location>
        <position position="415"/>
    </location>
    <ligand>
        <name>ADP</name>
        <dbReference type="ChEBI" id="CHEBI:456216"/>
    </ligand>
</feature>
<dbReference type="InterPro" id="IPR018485">
    <property type="entry name" value="FGGY_C"/>
</dbReference>
<feature type="binding site" evidence="10">
    <location>
        <position position="314"/>
    </location>
    <ligand>
        <name>ATP</name>
        <dbReference type="ChEBI" id="CHEBI:30616"/>
    </ligand>
</feature>
<feature type="binding site" evidence="10">
    <location>
        <position position="249"/>
    </location>
    <ligand>
        <name>glycerol</name>
        <dbReference type="ChEBI" id="CHEBI:17754"/>
    </ligand>
</feature>
<dbReference type="NCBIfam" id="NF000756">
    <property type="entry name" value="PRK00047.1"/>
    <property type="match status" value="1"/>
</dbReference>
<evidence type="ECO:0000256" key="4">
    <source>
        <dbReference type="ARBA" id="ARBA00022741"/>
    </source>
</evidence>
<dbReference type="GO" id="GO:0005829">
    <property type="term" value="C:cytosol"/>
    <property type="evidence" value="ECO:0007669"/>
    <property type="project" value="UniProtKB-ARBA"/>
</dbReference>
<comment type="pathway">
    <text evidence="1 10">Polyol metabolism; glycerol degradation via glycerol kinase pathway; sn-glycerol 3-phosphate from glycerol: step 1/1.</text>
</comment>
<evidence type="ECO:0000256" key="11">
    <source>
        <dbReference type="RuleBase" id="RU003733"/>
    </source>
</evidence>
<feature type="binding site" evidence="10">
    <location>
        <position position="318"/>
    </location>
    <ligand>
        <name>ATP</name>
        <dbReference type="ChEBI" id="CHEBI:30616"/>
    </ligand>
</feature>
<comment type="catalytic activity">
    <reaction evidence="8 10">
        <text>glycerol + ATP = sn-glycerol 3-phosphate + ADP + H(+)</text>
        <dbReference type="Rhea" id="RHEA:21644"/>
        <dbReference type="ChEBI" id="CHEBI:15378"/>
        <dbReference type="ChEBI" id="CHEBI:17754"/>
        <dbReference type="ChEBI" id="CHEBI:30616"/>
        <dbReference type="ChEBI" id="CHEBI:57597"/>
        <dbReference type="ChEBI" id="CHEBI:456216"/>
        <dbReference type="EC" id="2.7.1.30"/>
    </reaction>
</comment>
<comment type="caution">
    <text evidence="14">The sequence shown here is derived from an EMBL/GenBank/DDBJ whole genome shotgun (WGS) entry which is preliminary data.</text>
</comment>
<dbReference type="Gene3D" id="3.30.420.40">
    <property type="match status" value="2"/>
</dbReference>
<dbReference type="RefSeq" id="WP_137305807.1">
    <property type="nucleotide sequence ID" value="NZ_SZNQ01000001.1"/>
</dbReference>
<dbReference type="HAMAP" id="MF_00186">
    <property type="entry name" value="Glycerol_kin"/>
    <property type="match status" value="1"/>
</dbReference>
<dbReference type="Pfam" id="PF00370">
    <property type="entry name" value="FGGY_N"/>
    <property type="match status" value="1"/>
</dbReference>
<dbReference type="PANTHER" id="PTHR10196:SF69">
    <property type="entry name" value="GLYCEROL KINASE"/>
    <property type="match status" value="1"/>
</dbReference>
<dbReference type="GO" id="GO:0005524">
    <property type="term" value="F:ATP binding"/>
    <property type="evidence" value="ECO:0007669"/>
    <property type="project" value="UniProtKB-UniRule"/>
</dbReference>
<dbReference type="GO" id="GO:0004370">
    <property type="term" value="F:glycerol kinase activity"/>
    <property type="evidence" value="ECO:0007669"/>
    <property type="project" value="UniProtKB-UniRule"/>
</dbReference>
<dbReference type="InterPro" id="IPR043129">
    <property type="entry name" value="ATPase_NBD"/>
</dbReference>
<dbReference type="GO" id="GO:0019563">
    <property type="term" value="P:glycerol catabolic process"/>
    <property type="evidence" value="ECO:0007669"/>
    <property type="project" value="UniProtKB-UniRule"/>
</dbReference>
<evidence type="ECO:0000256" key="1">
    <source>
        <dbReference type="ARBA" id="ARBA00005190"/>
    </source>
</evidence>
<evidence type="ECO:0000256" key="9">
    <source>
        <dbReference type="ARBA" id="ARBA00054633"/>
    </source>
</evidence>
<dbReference type="FunFam" id="3.30.420.40:FF:000008">
    <property type="entry name" value="Glycerol kinase"/>
    <property type="match status" value="1"/>
</dbReference>
<dbReference type="InterPro" id="IPR000577">
    <property type="entry name" value="Carb_kinase_FGGY"/>
</dbReference>
<keyword evidence="3 10" id="KW-0808">Transferase</keyword>
<feature type="binding site" evidence="10">
    <location>
        <position position="17"/>
    </location>
    <ligand>
        <name>ATP</name>
        <dbReference type="ChEBI" id="CHEBI:30616"/>
    </ligand>
</feature>
<evidence type="ECO:0000256" key="8">
    <source>
        <dbReference type="ARBA" id="ARBA00052101"/>
    </source>
</evidence>
<feature type="binding site" evidence="10">
    <location>
        <position position="270"/>
    </location>
    <ligand>
        <name>ATP</name>
        <dbReference type="ChEBI" id="CHEBI:30616"/>
    </ligand>
</feature>
<feature type="domain" description="Carbohydrate kinase FGGY N-terminal" evidence="12">
    <location>
        <begin position="8"/>
        <end position="255"/>
    </location>
</feature>
<evidence type="ECO:0000256" key="3">
    <source>
        <dbReference type="ARBA" id="ARBA00022679"/>
    </source>
</evidence>
<dbReference type="EMBL" id="SZNQ01000001">
    <property type="protein sequence ID" value="TKS99689.1"/>
    <property type="molecule type" value="Genomic_DNA"/>
</dbReference>
<evidence type="ECO:0000259" key="13">
    <source>
        <dbReference type="Pfam" id="PF02782"/>
    </source>
</evidence>
<dbReference type="SUPFAM" id="SSF53067">
    <property type="entry name" value="Actin-like ATPase domain"/>
    <property type="match status" value="2"/>
</dbReference>
<sequence length="506" mass="54364">MTDHADGYVAAIDQGTTSSRCIIFDRDGAIVAVDQREHRQIFPQPGWVEHDAAEIWAKVQAVVAGALARAGLRAGQISALGITNQRETTVLWDRVTGKPVHNAIVWQDTRTAALCAELGGPDGQDRFRARTGLPLASYFSGPKVAWLLDRVPGLRARAERGEIAFGTIDSWLVWNLTGGTDGGRHVTDVTNAGRTLLMNLETLQWDPSLLSAMDVPEAVLPEIRSSAEVYGTAVGVLDGVPVAAALGDQHAAVFGQACYAVGTAKNTYGTGSFLLLNTGSRPVASKHGLLTTVGYRIGGEAPVYCLEGSIATTGALVQWFRDQLGLIRTADEIETLAASVDDNGGAYVVPAFSGLFAPYWRPDARGVVTGLTRYVTKAHLARAVLEATGWQTREVVDAMQQDSGVQITTLKVDGGMTGNDLLMQHQADVLGVPVIRPRVSETTCLGAAYAAGLATGVWNDLDELAAHWQPDAEWTPAMDVSVREREYHHWRRAVERSFGWIEDGDA</sequence>
<keyword evidence="7 10" id="KW-0067">ATP-binding</keyword>
<feature type="binding site" evidence="10">
    <location>
        <position position="314"/>
    </location>
    <ligand>
        <name>ADP</name>
        <dbReference type="ChEBI" id="CHEBI:456216"/>
    </ligand>
</feature>
<feature type="binding site" evidence="10">
    <location>
        <position position="86"/>
    </location>
    <ligand>
        <name>glycerol</name>
        <dbReference type="ChEBI" id="CHEBI:17754"/>
    </ligand>
</feature>
<evidence type="ECO:0000256" key="7">
    <source>
        <dbReference type="ARBA" id="ARBA00022840"/>
    </source>
</evidence>
<feature type="binding site" evidence="10">
    <location>
        <position position="415"/>
    </location>
    <ligand>
        <name>ATP</name>
        <dbReference type="ChEBI" id="CHEBI:30616"/>
    </ligand>
</feature>
<feature type="binding site" evidence="10">
    <location>
        <position position="18"/>
    </location>
    <ligand>
        <name>ATP</name>
        <dbReference type="ChEBI" id="CHEBI:30616"/>
    </ligand>
</feature>
<dbReference type="PIRSF" id="PIRSF000538">
    <property type="entry name" value="GlpK"/>
    <property type="match status" value="1"/>
</dbReference>
<feature type="binding site" evidence="10">
    <location>
        <position position="16"/>
    </location>
    <ligand>
        <name>ADP</name>
        <dbReference type="ChEBI" id="CHEBI:456216"/>
    </ligand>
</feature>
<feature type="binding site" evidence="10">
    <location>
        <position position="87"/>
    </location>
    <ligand>
        <name>glycerol</name>
        <dbReference type="ChEBI" id="CHEBI:17754"/>
    </ligand>
</feature>
<dbReference type="Proteomes" id="UP000305929">
    <property type="component" value="Unassembled WGS sequence"/>
</dbReference>
<protein>
    <recommendedName>
        <fullName evidence="10">Glycerol kinase</fullName>
        <ecNumber evidence="10">2.7.1.30</ecNumber>
    </recommendedName>
    <alternativeName>
        <fullName evidence="10">ATP:glycerol 3-phosphotransferase</fullName>
    </alternativeName>
    <alternativeName>
        <fullName evidence="10">Glycerokinase</fullName>
        <shortName evidence="10">GK</shortName>
    </alternativeName>
</protein>
<gene>
    <name evidence="10 14" type="primary">glpK</name>
    <name evidence="14" type="ORF">E4U91_05845</name>
</gene>
<feature type="domain" description="Carbohydrate kinase FGGY C-terminal" evidence="13">
    <location>
        <begin position="265"/>
        <end position="454"/>
    </location>
</feature>
<dbReference type="UniPathway" id="UPA00618">
    <property type="reaction ID" value="UER00672"/>
</dbReference>
<keyword evidence="15" id="KW-1185">Reference proteome</keyword>
<evidence type="ECO:0000256" key="2">
    <source>
        <dbReference type="ARBA" id="ARBA00009156"/>
    </source>
</evidence>
<comment type="similarity">
    <text evidence="2 10 11">Belongs to the FGGY kinase family.</text>
</comment>
<feature type="binding site" evidence="10">
    <location>
        <position position="248"/>
    </location>
    <ligand>
        <name>sn-glycerol 3-phosphate</name>
        <dbReference type="ChEBI" id="CHEBI:57597"/>
    </ligand>
</feature>
<dbReference type="InterPro" id="IPR018483">
    <property type="entry name" value="Carb_kinase_FGGY_CS"/>
</dbReference>
<feature type="binding site" evidence="10">
    <location>
        <position position="16"/>
    </location>
    <ligand>
        <name>sn-glycerol 3-phosphate</name>
        <dbReference type="ChEBI" id="CHEBI:57597"/>
    </ligand>
</feature>
<evidence type="ECO:0000313" key="14">
    <source>
        <dbReference type="EMBL" id="TKS99689.1"/>
    </source>
</evidence>
<evidence type="ECO:0000256" key="5">
    <source>
        <dbReference type="ARBA" id="ARBA00022777"/>
    </source>
</evidence>
<feature type="binding site" evidence="10">
    <location>
        <position position="87"/>
    </location>
    <ligand>
        <name>sn-glycerol 3-phosphate</name>
        <dbReference type="ChEBI" id="CHEBI:57597"/>
    </ligand>
</feature>
<dbReference type="CDD" id="cd07769">
    <property type="entry name" value="ASKHA_NBD_FGGY_GK"/>
    <property type="match status" value="1"/>
</dbReference>
<dbReference type="OrthoDB" id="9805576at2"/>
<dbReference type="AlphaFoldDB" id="A0A4U5WDP4"/>
<dbReference type="Pfam" id="PF02782">
    <property type="entry name" value="FGGY_C"/>
    <property type="match status" value="1"/>
</dbReference>
<feature type="binding site" evidence="10">
    <location>
        <position position="138"/>
    </location>
    <ligand>
        <name>glycerol</name>
        <dbReference type="ChEBI" id="CHEBI:17754"/>
    </ligand>
</feature>